<accession>A0ABQ3B8L8</accession>
<keyword evidence="4" id="KW-1185">Reference proteome</keyword>
<organism evidence="3 4">
    <name type="scientific">Cellvibrio zantedeschiae</name>
    <dbReference type="NCBI Taxonomy" id="1237077"/>
    <lineage>
        <taxon>Bacteria</taxon>
        <taxon>Pseudomonadati</taxon>
        <taxon>Pseudomonadota</taxon>
        <taxon>Gammaproteobacteria</taxon>
        <taxon>Cellvibrionales</taxon>
        <taxon>Cellvibrionaceae</taxon>
        <taxon>Cellvibrio</taxon>
    </lineage>
</organism>
<evidence type="ECO:0000313" key="3">
    <source>
        <dbReference type="EMBL" id="GGY83942.1"/>
    </source>
</evidence>
<feature type="transmembrane region" description="Helical" evidence="1">
    <location>
        <begin position="91"/>
        <end position="114"/>
    </location>
</feature>
<dbReference type="InterPro" id="IPR003675">
    <property type="entry name" value="Rce1/LyrA-like_dom"/>
</dbReference>
<feature type="transmembrane region" description="Helical" evidence="1">
    <location>
        <begin position="197"/>
        <end position="216"/>
    </location>
</feature>
<evidence type="ECO:0000313" key="4">
    <source>
        <dbReference type="Proteomes" id="UP000619761"/>
    </source>
</evidence>
<dbReference type="Proteomes" id="UP000619761">
    <property type="component" value="Unassembled WGS sequence"/>
</dbReference>
<dbReference type="EMBL" id="BMYZ01000003">
    <property type="protein sequence ID" value="GGY83942.1"/>
    <property type="molecule type" value="Genomic_DNA"/>
</dbReference>
<feature type="transmembrane region" description="Helical" evidence="1">
    <location>
        <begin position="35"/>
        <end position="52"/>
    </location>
</feature>
<dbReference type="Pfam" id="PF02517">
    <property type="entry name" value="Rce1-like"/>
    <property type="match status" value="1"/>
</dbReference>
<feature type="domain" description="CAAX prenyl protease 2/Lysostaphin resistance protein A-like" evidence="2">
    <location>
        <begin position="171"/>
        <end position="256"/>
    </location>
</feature>
<feature type="transmembrane region" description="Helical" evidence="1">
    <location>
        <begin position="222"/>
        <end position="241"/>
    </location>
</feature>
<keyword evidence="1" id="KW-0812">Transmembrane</keyword>
<gene>
    <name evidence="3" type="ORF">GCM10011613_31060</name>
</gene>
<feature type="transmembrane region" description="Helical" evidence="1">
    <location>
        <begin position="135"/>
        <end position="152"/>
    </location>
</feature>
<evidence type="ECO:0000259" key="2">
    <source>
        <dbReference type="Pfam" id="PF02517"/>
    </source>
</evidence>
<comment type="caution">
    <text evidence="3">The sequence shown here is derived from an EMBL/GenBank/DDBJ whole genome shotgun (WGS) entry which is preliminary data.</text>
</comment>
<proteinExistence type="predicted"/>
<reference evidence="4" key="1">
    <citation type="journal article" date="2019" name="Int. J. Syst. Evol. Microbiol.">
        <title>The Global Catalogue of Microorganisms (GCM) 10K type strain sequencing project: providing services to taxonomists for standard genome sequencing and annotation.</title>
        <authorList>
            <consortium name="The Broad Institute Genomics Platform"/>
            <consortium name="The Broad Institute Genome Sequencing Center for Infectious Disease"/>
            <person name="Wu L."/>
            <person name="Ma J."/>
        </authorList>
    </citation>
    <scope>NUCLEOTIDE SEQUENCE [LARGE SCALE GENOMIC DNA]</scope>
    <source>
        <strain evidence="4">KCTC 32239</strain>
    </source>
</reference>
<keyword evidence="1" id="KW-1133">Transmembrane helix</keyword>
<sequence>MLEKLHPKNILVVLDDIDAQSPSYSMNRPQALRRVFAVLACVSVCLLFMHYGKFSDNLLSLLRSVAEWKNLPSNYYVEPLVRAGVWELCGYVWWTSVLAIGYVLVPALLIRYHFKVRMRDFGWQLNQAPQHWRGYLLLLSPILLFVYLVSLGKDFVNHYPFYSQAGRSWADLIAWEFLYLTQFICLEFFFRGFILNALRPAVGANAIWIMCVPYLMIHFPKLWLEATGAILFGLFLGILALRSRSIWGGVLVHAGVALSMDISALLRKQNLPQHFWPF</sequence>
<protein>
    <recommendedName>
        <fullName evidence="2">CAAX prenyl protease 2/Lysostaphin resistance protein A-like domain-containing protein</fullName>
    </recommendedName>
</protein>
<feature type="transmembrane region" description="Helical" evidence="1">
    <location>
        <begin position="246"/>
        <end position="266"/>
    </location>
</feature>
<name>A0ABQ3B8L8_9GAMM</name>
<dbReference type="RefSeq" id="WP_189420253.1">
    <property type="nucleotide sequence ID" value="NZ_BMYZ01000003.1"/>
</dbReference>
<feature type="transmembrane region" description="Helical" evidence="1">
    <location>
        <begin position="172"/>
        <end position="190"/>
    </location>
</feature>
<keyword evidence="1" id="KW-0472">Membrane</keyword>
<evidence type="ECO:0000256" key="1">
    <source>
        <dbReference type="SAM" id="Phobius"/>
    </source>
</evidence>